<feature type="compositionally biased region" description="Pro residues" evidence="1">
    <location>
        <begin position="162"/>
        <end position="173"/>
    </location>
</feature>
<dbReference type="PANTHER" id="PTHR35587">
    <property type="entry name" value="EXPRESSED PROTEIN"/>
    <property type="match status" value="1"/>
</dbReference>
<keyword evidence="2" id="KW-0472">Membrane</keyword>
<dbReference type="PANTHER" id="PTHR35587:SF4">
    <property type="match status" value="1"/>
</dbReference>
<feature type="compositionally biased region" description="Low complexity" evidence="1">
    <location>
        <begin position="198"/>
        <end position="207"/>
    </location>
</feature>
<dbReference type="Proteomes" id="UP001174691">
    <property type="component" value="Unassembled WGS sequence"/>
</dbReference>
<accession>A0AA38W104</accession>
<feature type="compositionally biased region" description="Basic residues" evidence="1">
    <location>
        <begin position="208"/>
        <end position="217"/>
    </location>
</feature>
<keyword evidence="4" id="KW-1185">Reference proteome</keyword>
<organism evidence="3 4">
    <name type="scientific">Coniochaeta hoffmannii</name>
    <dbReference type="NCBI Taxonomy" id="91930"/>
    <lineage>
        <taxon>Eukaryota</taxon>
        <taxon>Fungi</taxon>
        <taxon>Dikarya</taxon>
        <taxon>Ascomycota</taxon>
        <taxon>Pezizomycotina</taxon>
        <taxon>Sordariomycetes</taxon>
        <taxon>Sordariomycetidae</taxon>
        <taxon>Coniochaetales</taxon>
        <taxon>Coniochaetaceae</taxon>
        <taxon>Coniochaeta</taxon>
    </lineage>
</organism>
<gene>
    <name evidence="3" type="ORF">NKR19_g1247</name>
</gene>
<reference evidence="3" key="1">
    <citation type="submission" date="2022-07" db="EMBL/GenBank/DDBJ databases">
        <title>Fungi with potential for degradation of polypropylene.</title>
        <authorList>
            <person name="Gostincar C."/>
        </authorList>
    </citation>
    <scope>NUCLEOTIDE SEQUENCE</scope>
    <source>
        <strain evidence="3">EXF-13287</strain>
    </source>
</reference>
<keyword evidence="2" id="KW-1133">Transmembrane helix</keyword>
<feature type="region of interest" description="Disordered" evidence="1">
    <location>
        <begin position="154"/>
        <end position="220"/>
    </location>
</feature>
<name>A0AA38W104_9PEZI</name>
<evidence type="ECO:0000313" key="4">
    <source>
        <dbReference type="Proteomes" id="UP001174691"/>
    </source>
</evidence>
<evidence type="ECO:0000256" key="1">
    <source>
        <dbReference type="SAM" id="MobiDB-lite"/>
    </source>
</evidence>
<feature type="compositionally biased region" description="Low complexity" evidence="1">
    <location>
        <begin position="8"/>
        <end position="23"/>
    </location>
</feature>
<dbReference type="EMBL" id="JANBVN010000011">
    <property type="protein sequence ID" value="KAJ9164568.1"/>
    <property type="molecule type" value="Genomic_DNA"/>
</dbReference>
<feature type="compositionally biased region" description="Basic and acidic residues" evidence="1">
    <location>
        <begin position="181"/>
        <end position="194"/>
    </location>
</feature>
<evidence type="ECO:0000256" key="2">
    <source>
        <dbReference type="SAM" id="Phobius"/>
    </source>
</evidence>
<sequence length="350" mass="38230">MLGVEYLQQQQQQQQQQQTQAATLHFLPAEYSSPRDLPAYTGPELDTEKDAHFDSGLAVPRYLPVNLPADYSVNFLTLDPPTFEPPPYYPGLSKQNPLADTPKPKPLRLVRDSRKRKPPVFYAHNCKAVLQSTTYITIEPTSASSTAISTTPAVTMSAAPTMPKPAPTLPSGPRPGGASPTKDEILADLRRQLDDSASDVGSSVSSRGGRRRRRRNNKALAPAAGLAQPAILPRLAETKPVRLQLGLNLDVELELKARLQGDVSLTLLVEKKTTPRTSTQLKPSLAGVVEVAELFYLRIGTLRFRQRWIDREVSPSLTAGVALGIAAGGFVLGYLASSWLRSMEAVCRWT</sequence>
<evidence type="ECO:0000313" key="3">
    <source>
        <dbReference type="EMBL" id="KAJ9164568.1"/>
    </source>
</evidence>
<dbReference type="AlphaFoldDB" id="A0AA38W104"/>
<comment type="caution">
    <text evidence="3">The sequence shown here is derived from an EMBL/GenBank/DDBJ whole genome shotgun (WGS) entry which is preliminary data.</text>
</comment>
<feature type="region of interest" description="Disordered" evidence="1">
    <location>
        <begin position="1"/>
        <end position="27"/>
    </location>
</feature>
<feature type="transmembrane region" description="Helical" evidence="2">
    <location>
        <begin position="313"/>
        <end position="336"/>
    </location>
</feature>
<keyword evidence="2" id="KW-0812">Transmembrane</keyword>
<protein>
    <submittedName>
        <fullName evidence="3">Uncharacterized protein</fullName>
    </submittedName>
</protein>
<proteinExistence type="predicted"/>